<gene>
    <name evidence="2" type="ORF">SMAR0320_LOCUS18371</name>
</gene>
<accession>A0A7S2PWU1</accession>
<protein>
    <submittedName>
        <fullName evidence="2">Uncharacterized protein</fullName>
    </submittedName>
</protein>
<reference evidence="2" key="1">
    <citation type="submission" date="2021-01" db="EMBL/GenBank/DDBJ databases">
        <authorList>
            <person name="Corre E."/>
            <person name="Pelletier E."/>
            <person name="Niang G."/>
            <person name="Scheremetjew M."/>
            <person name="Finn R."/>
            <person name="Kale V."/>
            <person name="Holt S."/>
            <person name="Cochrane G."/>
            <person name="Meng A."/>
            <person name="Brown T."/>
            <person name="Cohen L."/>
        </authorList>
    </citation>
    <scope>NUCLEOTIDE SEQUENCE</scope>
    <source>
        <strain evidence="2">SM1012Den-03</strain>
    </source>
</reference>
<feature type="region of interest" description="Disordered" evidence="1">
    <location>
        <begin position="89"/>
        <end position="129"/>
    </location>
</feature>
<proteinExistence type="predicted"/>
<dbReference type="AlphaFoldDB" id="A0A7S2PWU1"/>
<dbReference type="EMBL" id="HBGZ01025822">
    <property type="protein sequence ID" value="CAD9621786.1"/>
    <property type="molecule type" value="Transcribed_RNA"/>
</dbReference>
<evidence type="ECO:0000256" key="1">
    <source>
        <dbReference type="SAM" id="MobiDB-lite"/>
    </source>
</evidence>
<sequence>MIQKELMKRFNSKNIDKIAEMGCSNDCEASFGELSKFSEGKRLNLEHTDLWRSMIMLVVCRSGNIEKTHKELSELLGLEVTKIEEMRMTKKAKKRERNKNYSRSEAGKDARHTAKVTNAIRMGKEDNKK</sequence>
<organism evidence="2">
    <name type="scientific">Skeletonema marinoi</name>
    <dbReference type="NCBI Taxonomy" id="267567"/>
    <lineage>
        <taxon>Eukaryota</taxon>
        <taxon>Sar</taxon>
        <taxon>Stramenopiles</taxon>
        <taxon>Ochrophyta</taxon>
        <taxon>Bacillariophyta</taxon>
        <taxon>Coscinodiscophyceae</taxon>
        <taxon>Thalassiosirophycidae</taxon>
        <taxon>Thalassiosirales</taxon>
        <taxon>Skeletonemataceae</taxon>
        <taxon>Skeletonema</taxon>
        <taxon>Skeletonema marinoi-dohrnii complex</taxon>
    </lineage>
</organism>
<name>A0A7S2PWU1_9STRA</name>
<evidence type="ECO:0000313" key="2">
    <source>
        <dbReference type="EMBL" id="CAD9621786.1"/>
    </source>
</evidence>